<gene>
    <name evidence="2" type="ORF">DUNSADRAFT_157</name>
</gene>
<evidence type="ECO:0000313" key="2">
    <source>
        <dbReference type="EMBL" id="KAF5827735.1"/>
    </source>
</evidence>
<feature type="compositionally biased region" description="Low complexity" evidence="1">
    <location>
        <begin position="33"/>
        <end position="50"/>
    </location>
</feature>
<feature type="compositionally biased region" description="Polar residues" evidence="1">
    <location>
        <begin position="162"/>
        <end position="171"/>
    </location>
</feature>
<name>A0ABQ7FZG1_DUNSA</name>
<dbReference type="Proteomes" id="UP000815325">
    <property type="component" value="Unassembled WGS sequence"/>
</dbReference>
<protein>
    <recommendedName>
        <fullName evidence="4">Encoded protein</fullName>
    </recommendedName>
</protein>
<reference evidence="2" key="1">
    <citation type="submission" date="2017-08" db="EMBL/GenBank/DDBJ databases">
        <authorList>
            <person name="Polle J.E."/>
            <person name="Barry K."/>
            <person name="Cushman J."/>
            <person name="Schmutz J."/>
            <person name="Tran D."/>
            <person name="Hathwaick L.T."/>
            <person name="Yim W.C."/>
            <person name="Jenkins J."/>
            <person name="Mckie-Krisberg Z.M."/>
            <person name="Prochnik S."/>
            <person name="Lindquist E."/>
            <person name="Dockter R.B."/>
            <person name="Adam C."/>
            <person name="Molina H."/>
            <person name="Bunkerborg J."/>
            <person name="Jin E."/>
            <person name="Buchheim M."/>
            <person name="Magnuson J."/>
        </authorList>
    </citation>
    <scope>NUCLEOTIDE SEQUENCE</scope>
    <source>
        <strain evidence="2">CCAP 19/18</strain>
    </source>
</reference>
<sequence>SRAEARDASVALANASAPPLPLTPPPPLPPNTPALSAAKAHPPAVPAAGANRSTEETATCAEMPTRTGPSTLLQAAAASQIVDPIPAACQGQASSTAPAAIQAQPPRRSARLRAAMHPPTAPAPGGANSKSVGVRSNSRGALTAEARTNSRGSKSGARSGSTQSAATSHAQ</sequence>
<comment type="caution">
    <text evidence="2">The sequence shown here is derived from an EMBL/GenBank/DDBJ whole genome shotgun (WGS) entry which is preliminary data.</text>
</comment>
<feature type="non-terminal residue" evidence="2">
    <location>
        <position position="171"/>
    </location>
</feature>
<evidence type="ECO:0000313" key="3">
    <source>
        <dbReference type="Proteomes" id="UP000815325"/>
    </source>
</evidence>
<keyword evidence="3" id="KW-1185">Reference proteome</keyword>
<proteinExistence type="predicted"/>
<accession>A0ABQ7FZG1</accession>
<feature type="compositionally biased region" description="Low complexity" evidence="1">
    <location>
        <begin position="92"/>
        <end position="107"/>
    </location>
</feature>
<feature type="non-terminal residue" evidence="2">
    <location>
        <position position="1"/>
    </location>
</feature>
<dbReference type="EMBL" id="MU070437">
    <property type="protein sequence ID" value="KAF5827735.1"/>
    <property type="molecule type" value="Genomic_DNA"/>
</dbReference>
<evidence type="ECO:0000256" key="1">
    <source>
        <dbReference type="SAM" id="MobiDB-lite"/>
    </source>
</evidence>
<feature type="region of interest" description="Disordered" evidence="1">
    <location>
        <begin position="1"/>
        <end position="75"/>
    </location>
</feature>
<feature type="compositionally biased region" description="Polar residues" evidence="1">
    <location>
        <begin position="128"/>
        <end position="140"/>
    </location>
</feature>
<evidence type="ECO:0008006" key="4">
    <source>
        <dbReference type="Google" id="ProtNLM"/>
    </source>
</evidence>
<feature type="compositionally biased region" description="Pro residues" evidence="1">
    <location>
        <begin position="18"/>
        <end position="32"/>
    </location>
</feature>
<organism evidence="2 3">
    <name type="scientific">Dunaliella salina</name>
    <name type="common">Green alga</name>
    <name type="synonym">Protococcus salinus</name>
    <dbReference type="NCBI Taxonomy" id="3046"/>
    <lineage>
        <taxon>Eukaryota</taxon>
        <taxon>Viridiplantae</taxon>
        <taxon>Chlorophyta</taxon>
        <taxon>core chlorophytes</taxon>
        <taxon>Chlorophyceae</taxon>
        <taxon>CS clade</taxon>
        <taxon>Chlamydomonadales</taxon>
        <taxon>Dunaliellaceae</taxon>
        <taxon>Dunaliella</taxon>
    </lineage>
</organism>
<feature type="compositionally biased region" description="Low complexity" evidence="1">
    <location>
        <begin position="150"/>
        <end position="161"/>
    </location>
</feature>
<feature type="region of interest" description="Disordered" evidence="1">
    <location>
        <begin position="89"/>
        <end position="171"/>
    </location>
</feature>